<evidence type="ECO:0000313" key="2">
    <source>
        <dbReference type="Proteomes" id="UP001589797"/>
    </source>
</evidence>
<protein>
    <submittedName>
        <fullName evidence="1">Uncharacterized protein</fullName>
    </submittedName>
</protein>
<dbReference type="Proteomes" id="UP001589797">
    <property type="component" value="Unassembled WGS sequence"/>
</dbReference>
<dbReference type="RefSeq" id="WP_382388684.1">
    <property type="nucleotide sequence ID" value="NZ_JBHLWI010000044.1"/>
</dbReference>
<comment type="caution">
    <text evidence="1">The sequence shown here is derived from an EMBL/GenBank/DDBJ whole genome shotgun (WGS) entry which is preliminary data.</text>
</comment>
<accession>A0ABV6FWB1</accession>
<sequence>MLSIFLTVKLFSQIISQSEANQVVWDIRHGKILDYRHEIDSANLQPLLFIFPDLISAKIFWIDGTSWDYALVNYSPISQELVVKKSDELPLITVPLDKEFSIITVENRYFESLKLHDQDLLLERIWEKNQHSLWVSHQIKAISNDGNSTYYRGSPKIRYEPYLEYYLKSSNDFKKLKSCEKFFDSEKIISKKELRKMKKADWNQILTVLYFLEPYQLK</sequence>
<proteinExistence type="predicted"/>
<dbReference type="EMBL" id="JBHLWI010000044">
    <property type="protein sequence ID" value="MFC0264171.1"/>
    <property type="molecule type" value="Genomic_DNA"/>
</dbReference>
<gene>
    <name evidence="1" type="ORF">ACFFIP_15865</name>
</gene>
<evidence type="ECO:0000313" key="1">
    <source>
        <dbReference type="EMBL" id="MFC0264171.1"/>
    </source>
</evidence>
<organism evidence="1 2">
    <name type="scientific">Fontibacter flavus</name>
    <dbReference type="NCBI Taxonomy" id="654838"/>
    <lineage>
        <taxon>Bacteria</taxon>
        <taxon>Pseudomonadati</taxon>
        <taxon>Bacteroidota</taxon>
        <taxon>Cytophagia</taxon>
        <taxon>Cytophagales</taxon>
        <taxon>Cyclobacteriaceae</taxon>
        <taxon>Fontibacter</taxon>
    </lineage>
</organism>
<reference evidence="1 2" key="1">
    <citation type="submission" date="2024-09" db="EMBL/GenBank/DDBJ databases">
        <authorList>
            <person name="Sun Q."/>
            <person name="Mori K."/>
        </authorList>
    </citation>
    <scope>NUCLEOTIDE SEQUENCE [LARGE SCALE GENOMIC DNA]</scope>
    <source>
        <strain evidence="1 2">CCM 7650</strain>
    </source>
</reference>
<keyword evidence="2" id="KW-1185">Reference proteome</keyword>
<name>A0ABV6FWB1_9BACT</name>